<keyword evidence="2" id="KW-1185">Reference proteome</keyword>
<comment type="caution">
    <text evidence="1">The sequence shown here is derived from an EMBL/GenBank/DDBJ whole genome shotgun (WGS) entry which is preliminary data.</text>
</comment>
<protein>
    <submittedName>
        <fullName evidence="1">ExgA protein</fullName>
    </submittedName>
</protein>
<gene>
    <name evidence="1" type="primary">exgA</name>
    <name evidence="1" type="ORF">SPIL2461_LOCUS9070</name>
</gene>
<dbReference type="Proteomes" id="UP000649617">
    <property type="component" value="Unassembled WGS sequence"/>
</dbReference>
<feature type="non-terminal residue" evidence="1">
    <location>
        <position position="152"/>
    </location>
</feature>
<name>A0A812PXA3_SYMPI</name>
<accession>A0A812PXA3</accession>
<proteinExistence type="predicted"/>
<evidence type="ECO:0000313" key="2">
    <source>
        <dbReference type="Proteomes" id="UP000649617"/>
    </source>
</evidence>
<evidence type="ECO:0000313" key="1">
    <source>
        <dbReference type="EMBL" id="CAE7373639.1"/>
    </source>
</evidence>
<dbReference type="EMBL" id="CAJNIZ010015491">
    <property type="protein sequence ID" value="CAE7373639.1"/>
    <property type="molecule type" value="Genomic_DNA"/>
</dbReference>
<dbReference type="AlphaFoldDB" id="A0A812PXA3"/>
<organism evidence="1 2">
    <name type="scientific">Symbiodinium pilosum</name>
    <name type="common">Dinoflagellate</name>
    <dbReference type="NCBI Taxonomy" id="2952"/>
    <lineage>
        <taxon>Eukaryota</taxon>
        <taxon>Sar</taxon>
        <taxon>Alveolata</taxon>
        <taxon>Dinophyceae</taxon>
        <taxon>Suessiales</taxon>
        <taxon>Symbiodiniaceae</taxon>
        <taxon>Symbiodinium</taxon>
    </lineage>
</organism>
<feature type="non-terminal residue" evidence="1">
    <location>
        <position position="1"/>
    </location>
</feature>
<reference evidence="1" key="1">
    <citation type="submission" date="2021-02" db="EMBL/GenBank/DDBJ databases">
        <authorList>
            <person name="Dougan E. K."/>
            <person name="Rhodes N."/>
            <person name="Thang M."/>
            <person name="Chan C."/>
        </authorList>
    </citation>
    <scope>NUCLEOTIDE SEQUENCE</scope>
</reference>
<sequence>VDCSWPDKGSWQAFSFCPADAGTTTSEKDERRPVRHRDILRIRAHNGFFLAVPSDAARGALVTTTRSKTCKEAEFEVLLQHSSILKHRGMAYFFSRATATTLDADEDESGMRARWADFGDWQAIAVERPAQQQRKVCLDSLQQQAPPRTRLR</sequence>